<organism evidence="14 15">
    <name type="scientific">Diploscapter pachys</name>
    <dbReference type="NCBI Taxonomy" id="2018661"/>
    <lineage>
        <taxon>Eukaryota</taxon>
        <taxon>Metazoa</taxon>
        <taxon>Ecdysozoa</taxon>
        <taxon>Nematoda</taxon>
        <taxon>Chromadorea</taxon>
        <taxon>Rhabditida</taxon>
        <taxon>Rhabditina</taxon>
        <taxon>Rhabditomorpha</taxon>
        <taxon>Rhabditoidea</taxon>
        <taxon>Rhabditidae</taxon>
        <taxon>Diploscapter</taxon>
    </lineage>
</organism>
<dbReference type="Gene3D" id="3.40.1180.10">
    <property type="entry name" value="Decaprenyl diphosphate synthase-like"/>
    <property type="match status" value="1"/>
</dbReference>
<dbReference type="PANTHER" id="PTHR21528">
    <property type="entry name" value="DEHYDRODOLICHYL DIPHOSPHATE SYNTHASE COMPLEX SUBUNIT NUS1"/>
    <property type="match status" value="1"/>
</dbReference>
<dbReference type="GO" id="GO:0005789">
    <property type="term" value="C:endoplasmic reticulum membrane"/>
    <property type="evidence" value="ECO:0007669"/>
    <property type="project" value="UniProtKB-SubCell"/>
</dbReference>
<evidence type="ECO:0000256" key="3">
    <source>
        <dbReference type="ARBA" id="ARBA00004922"/>
    </source>
</evidence>
<proteinExistence type="inferred from homology"/>
<keyword evidence="7 13" id="KW-0812">Transmembrane</keyword>
<dbReference type="SUPFAM" id="SSF64005">
    <property type="entry name" value="Undecaprenyl diphosphate synthase"/>
    <property type="match status" value="1"/>
</dbReference>
<dbReference type="GO" id="GO:1904423">
    <property type="term" value="C:dehydrodolichyl diphosphate synthase complex"/>
    <property type="evidence" value="ECO:0007669"/>
    <property type="project" value="InterPro"/>
</dbReference>
<dbReference type="STRING" id="2018661.A0A2A2LJ68"/>
<keyword evidence="6" id="KW-0808">Transferase</keyword>
<dbReference type="Proteomes" id="UP000218231">
    <property type="component" value="Unassembled WGS sequence"/>
</dbReference>
<comment type="subcellular location">
    <subcellularLocation>
        <location evidence="2">Endoplasmic reticulum membrane</location>
    </subcellularLocation>
</comment>
<keyword evidence="10 13" id="KW-1133">Transmembrane helix</keyword>
<keyword evidence="8" id="KW-0256">Endoplasmic reticulum</keyword>
<evidence type="ECO:0000256" key="1">
    <source>
        <dbReference type="ARBA" id="ARBA00001946"/>
    </source>
</evidence>
<dbReference type="UniPathway" id="UPA00378"/>
<evidence type="ECO:0000256" key="4">
    <source>
        <dbReference type="ARBA" id="ARBA00005432"/>
    </source>
</evidence>
<evidence type="ECO:0000256" key="13">
    <source>
        <dbReference type="SAM" id="Phobius"/>
    </source>
</evidence>
<feature type="transmembrane region" description="Helical" evidence="13">
    <location>
        <begin position="6"/>
        <end position="31"/>
    </location>
</feature>
<keyword evidence="15" id="KW-1185">Reference proteome</keyword>
<comment type="catalytic activity">
    <reaction evidence="12">
        <text>n isopentenyl diphosphate + (2E,6E)-farnesyl diphosphate = a di-trans,poly-cis-polyprenyl diphosphate + n diphosphate</text>
        <dbReference type="Rhea" id="RHEA:53008"/>
        <dbReference type="Rhea" id="RHEA-COMP:19494"/>
        <dbReference type="ChEBI" id="CHEBI:33019"/>
        <dbReference type="ChEBI" id="CHEBI:128769"/>
        <dbReference type="ChEBI" id="CHEBI:136960"/>
        <dbReference type="ChEBI" id="CHEBI:175763"/>
        <dbReference type="EC" id="2.5.1.87"/>
    </reaction>
</comment>
<name>A0A2A2LJ68_9BILA</name>
<evidence type="ECO:0000256" key="12">
    <source>
        <dbReference type="ARBA" id="ARBA00047353"/>
    </source>
</evidence>
<keyword evidence="9" id="KW-0460">Magnesium</keyword>
<dbReference type="EMBL" id="LIAE01006682">
    <property type="protein sequence ID" value="PAV86303.1"/>
    <property type="molecule type" value="Genomic_DNA"/>
</dbReference>
<dbReference type="InterPro" id="IPR038887">
    <property type="entry name" value="Nus1/NgBR"/>
</dbReference>
<evidence type="ECO:0000256" key="7">
    <source>
        <dbReference type="ARBA" id="ARBA00022692"/>
    </source>
</evidence>
<accession>A0A2A2LJ68</accession>
<dbReference type="OrthoDB" id="19639at2759"/>
<gene>
    <name evidence="14" type="ORF">WR25_03957</name>
</gene>
<dbReference type="InterPro" id="IPR036424">
    <property type="entry name" value="UPP_synth-like_sf"/>
</dbReference>
<sequence length="230" mass="25404">MLDLYALIGMAVRLVYSMVMMACNFLGYSTIWAQRELKRRELDTSRIKTPSHLAVLFSARSIKQDQVLALIKNCLDAGVRTLSLYDPWNDVVALEHRILPFCKLKGVRLCVSGETPTKNGTAVDAANSRLSVVLLKADSGKKSLVEVCKQLSSSTQPVTIPAVNDKLTSLYSITEPDLLIHIGDVPSLCGYPPWSLRVTEIVTVSQTPSSKAAFENCLETYSKRDIRLGK</sequence>
<evidence type="ECO:0000256" key="10">
    <source>
        <dbReference type="ARBA" id="ARBA00022989"/>
    </source>
</evidence>
<reference evidence="14 15" key="1">
    <citation type="journal article" date="2017" name="Curr. Biol.">
        <title>Genome architecture and evolution of a unichromosomal asexual nematode.</title>
        <authorList>
            <person name="Fradin H."/>
            <person name="Zegar C."/>
            <person name="Gutwein M."/>
            <person name="Lucas J."/>
            <person name="Kovtun M."/>
            <person name="Corcoran D."/>
            <person name="Baugh L.R."/>
            <person name="Kiontke K."/>
            <person name="Gunsalus K."/>
            <person name="Fitch D.H."/>
            <person name="Piano F."/>
        </authorList>
    </citation>
    <scope>NUCLEOTIDE SEQUENCE [LARGE SCALE GENOMIC DNA]</scope>
    <source>
        <strain evidence="14">PF1309</strain>
    </source>
</reference>
<dbReference type="AlphaFoldDB" id="A0A2A2LJ68"/>
<evidence type="ECO:0000256" key="2">
    <source>
        <dbReference type="ARBA" id="ARBA00004586"/>
    </source>
</evidence>
<keyword evidence="11 13" id="KW-0472">Membrane</keyword>
<evidence type="ECO:0000313" key="15">
    <source>
        <dbReference type="Proteomes" id="UP000218231"/>
    </source>
</evidence>
<evidence type="ECO:0000256" key="11">
    <source>
        <dbReference type="ARBA" id="ARBA00023136"/>
    </source>
</evidence>
<evidence type="ECO:0000256" key="5">
    <source>
        <dbReference type="ARBA" id="ARBA00012596"/>
    </source>
</evidence>
<dbReference type="PANTHER" id="PTHR21528:SF0">
    <property type="entry name" value="DEHYDRODOLICHYL DIPHOSPHATE SYNTHASE COMPLEX SUBUNIT NUS1"/>
    <property type="match status" value="1"/>
</dbReference>
<comment type="caution">
    <text evidence="14">The sequence shown here is derived from an EMBL/GenBank/DDBJ whole genome shotgun (WGS) entry which is preliminary data.</text>
</comment>
<comment type="pathway">
    <text evidence="3">Protein modification; protein glycosylation.</text>
</comment>
<evidence type="ECO:0000256" key="6">
    <source>
        <dbReference type="ARBA" id="ARBA00022679"/>
    </source>
</evidence>
<dbReference type="GO" id="GO:0045547">
    <property type="term" value="F:ditrans,polycis-polyprenyl diphosphate synthase [(2E,6E)-farnesyl diphosphate specific] activity"/>
    <property type="evidence" value="ECO:0007669"/>
    <property type="project" value="UniProtKB-EC"/>
</dbReference>
<protein>
    <recommendedName>
        <fullName evidence="5">ditrans,polycis-polyprenyl diphosphate synthase [(2E,6E)-farnesyldiphosphate specific]</fullName>
        <ecNumber evidence="5">2.5.1.87</ecNumber>
    </recommendedName>
</protein>
<evidence type="ECO:0000256" key="8">
    <source>
        <dbReference type="ARBA" id="ARBA00022824"/>
    </source>
</evidence>
<comment type="cofactor">
    <cofactor evidence="1">
        <name>Mg(2+)</name>
        <dbReference type="ChEBI" id="CHEBI:18420"/>
    </cofactor>
</comment>
<dbReference type="EC" id="2.5.1.87" evidence="5"/>
<evidence type="ECO:0000313" key="14">
    <source>
        <dbReference type="EMBL" id="PAV86303.1"/>
    </source>
</evidence>
<evidence type="ECO:0000256" key="9">
    <source>
        <dbReference type="ARBA" id="ARBA00022842"/>
    </source>
</evidence>
<comment type="similarity">
    <text evidence="4">Belongs to the UPP synthase family.</text>
</comment>